<dbReference type="KEGG" id="abae:CL176_02105"/>
<dbReference type="NCBIfam" id="TIGR04387">
    <property type="entry name" value="capsid_maj_N4"/>
    <property type="match status" value="1"/>
</dbReference>
<protein>
    <submittedName>
        <fullName evidence="1">N4-gp56 family major capsid protein</fullName>
    </submittedName>
</protein>
<sequence length="265" mass="28728">MPKTLSTDLLNPEVLADALEGTLENAIRFAPYARIDSTLEGVPGDTITRPKYGYVGPAEDLQEGVPMDTTKMSMTTTQVTVKEAGKAIEITEKALITNINGTMAEAQRQLNLALADKVDIDYVNALRTAKLTAGVDFTPTGILTAIDVFNDEDEATYVLFINPKDYTKLVRGLFTVGGSIQDQAIAKGRVAELVGVSDIVRTRRVNEGEAYIQKQGAVELVYKKRPTVEMDKDILARAFVIAANQYYTANLFDDSGVVKLGGATV</sequence>
<dbReference type="OrthoDB" id="2065410at2"/>
<evidence type="ECO:0000313" key="1">
    <source>
        <dbReference type="EMBL" id="AXY24912.1"/>
    </source>
</evidence>
<gene>
    <name evidence="1" type="ORF">CL176_02105</name>
</gene>
<dbReference type="AlphaFoldDB" id="A0A347WIK5"/>
<proteinExistence type="predicted"/>
<reference evidence="1 2" key="1">
    <citation type="submission" date="2017-09" db="EMBL/GenBank/DDBJ databases">
        <title>Complete genome sequence of Oxytococcus suis strain ZY16052.</title>
        <authorList>
            <person name="Li F."/>
        </authorList>
    </citation>
    <scope>NUCLEOTIDE SEQUENCE [LARGE SCALE GENOMIC DNA]</scope>
    <source>
        <strain evidence="1 2">ZY16052</strain>
    </source>
</reference>
<dbReference type="SUPFAM" id="SSF56563">
    <property type="entry name" value="Major capsid protein gp5"/>
    <property type="match status" value="1"/>
</dbReference>
<dbReference type="Pfam" id="PF25209">
    <property type="entry name" value="Phage_capsid_4"/>
    <property type="match status" value="1"/>
</dbReference>
<organism evidence="1 2">
    <name type="scientific">Suicoccus acidiformans</name>
    <dbReference type="NCBI Taxonomy" id="2036206"/>
    <lineage>
        <taxon>Bacteria</taxon>
        <taxon>Bacillati</taxon>
        <taxon>Bacillota</taxon>
        <taxon>Bacilli</taxon>
        <taxon>Lactobacillales</taxon>
        <taxon>Aerococcaceae</taxon>
        <taxon>Suicoccus</taxon>
    </lineage>
</organism>
<dbReference type="Proteomes" id="UP000263232">
    <property type="component" value="Chromosome"/>
</dbReference>
<name>A0A347WIK5_9LACT</name>
<keyword evidence="2" id="KW-1185">Reference proteome</keyword>
<accession>A0A347WIK5</accession>
<dbReference type="EMBL" id="CP023434">
    <property type="protein sequence ID" value="AXY24912.1"/>
    <property type="molecule type" value="Genomic_DNA"/>
</dbReference>
<evidence type="ECO:0000313" key="2">
    <source>
        <dbReference type="Proteomes" id="UP000263232"/>
    </source>
</evidence>
<dbReference type="RefSeq" id="WP_118989834.1">
    <property type="nucleotide sequence ID" value="NZ_CP023434.1"/>
</dbReference>